<dbReference type="AlphaFoldDB" id="A0A8J6U8V1"/>
<evidence type="ECO:0000313" key="1">
    <source>
        <dbReference type="EMBL" id="MBD0416202.1"/>
    </source>
</evidence>
<evidence type="ECO:0000313" key="2">
    <source>
        <dbReference type="Proteomes" id="UP000643405"/>
    </source>
</evidence>
<sequence length="94" mass="10243">MSEDKSFSQPVVLHIPSIKRDVHIRDASQALNSLTSLWPSQRGARHRDAVETCLKVLDGHRSAEDARMALIEAAREAGLLAGRSQPSEPSSARA</sequence>
<dbReference type="Pfam" id="PF06169">
    <property type="entry name" value="DUF982"/>
    <property type="match status" value="1"/>
</dbReference>
<accession>A0A8J6U8V1</accession>
<keyword evidence="2" id="KW-1185">Reference proteome</keyword>
<dbReference type="Proteomes" id="UP000643405">
    <property type="component" value="Unassembled WGS sequence"/>
</dbReference>
<reference evidence="1" key="1">
    <citation type="submission" date="2020-09" db="EMBL/GenBank/DDBJ databases">
        <title>Genome seq and assembly of Tianweitania sp.</title>
        <authorList>
            <person name="Chhetri G."/>
        </authorList>
    </citation>
    <scope>NUCLEOTIDE SEQUENCE</scope>
    <source>
        <strain evidence="1">Rool2</strain>
    </source>
</reference>
<name>A0A8J6U8V1_9HYPH</name>
<comment type="caution">
    <text evidence="1">The sequence shown here is derived from an EMBL/GenBank/DDBJ whole genome shotgun (WGS) entry which is preliminary data.</text>
</comment>
<protein>
    <submittedName>
        <fullName evidence="1">DUF982 domain-containing protein</fullName>
    </submittedName>
</protein>
<dbReference type="Gene3D" id="6.10.250.730">
    <property type="match status" value="1"/>
</dbReference>
<organism evidence="1 2">
    <name type="scientific">Oryzicola mucosus</name>
    <dbReference type="NCBI Taxonomy" id="2767425"/>
    <lineage>
        <taxon>Bacteria</taxon>
        <taxon>Pseudomonadati</taxon>
        <taxon>Pseudomonadota</taxon>
        <taxon>Alphaproteobacteria</taxon>
        <taxon>Hyphomicrobiales</taxon>
        <taxon>Phyllobacteriaceae</taxon>
        <taxon>Oryzicola</taxon>
    </lineage>
</organism>
<dbReference type="RefSeq" id="WP_188165645.1">
    <property type="nucleotide sequence ID" value="NZ_JACVVX010000005.1"/>
</dbReference>
<gene>
    <name evidence="1" type="ORF">ICI42_16225</name>
</gene>
<dbReference type="InterPro" id="IPR010385">
    <property type="entry name" value="DUF982"/>
</dbReference>
<dbReference type="EMBL" id="JACVVX010000005">
    <property type="protein sequence ID" value="MBD0416202.1"/>
    <property type="molecule type" value="Genomic_DNA"/>
</dbReference>
<proteinExistence type="predicted"/>